<keyword evidence="4" id="KW-1185">Reference proteome</keyword>
<dbReference type="InterPro" id="IPR001119">
    <property type="entry name" value="SLH_dom"/>
</dbReference>
<accession>A0A923MI36</accession>
<reference evidence="3" key="1">
    <citation type="submission" date="2020-08" db="EMBL/GenBank/DDBJ databases">
        <title>Genome public.</title>
        <authorList>
            <person name="Liu C."/>
            <person name="Sun Q."/>
        </authorList>
    </citation>
    <scope>NUCLEOTIDE SEQUENCE</scope>
    <source>
        <strain evidence="3">BX15</strain>
    </source>
</reference>
<feature type="domain" description="SLH" evidence="2">
    <location>
        <begin position="200"/>
        <end position="259"/>
    </location>
</feature>
<evidence type="ECO:0000313" key="3">
    <source>
        <dbReference type="EMBL" id="MBC5771090.1"/>
    </source>
</evidence>
<dbReference type="PANTHER" id="PTHR43308">
    <property type="entry name" value="OUTER MEMBRANE PROTEIN ALPHA-RELATED"/>
    <property type="match status" value="1"/>
</dbReference>
<comment type="caution">
    <text evidence="3">The sequence shown here is derived from an EMBL/GenBank/DDBJ whole genome shotgun (WGS) entry which is preliminary data.</text>
</comment>
<evidence type="ECO:0000256" key="1">
    <source>
        <dbReference type="ARBA" id="ARBA00022737"/>
    </source>
</evidence>
<evidence type="ECO:0000313" key="4">
    <source>
        <dbReference type="Proteomes" id="UP000620327"/>
    </source>
</evidence>
<evidence type="ECO:0000259" key="2">
    <source>
        <dbReference type="PROSITE" id="PS51272"/>
    </source>
</evidence>
<keyword evidence="1" id="KW-0677">Repeat</keyword>
<dbReference type="PANTHER" id="PTHR43308:SF5">
    <property type="entry name" value="S-LAYER PROTEIN _ PEPTIDOGLYCAN ENDO-BETA-N-ACETYLGLUCOSAMINIDASE"/>
    <property type="match status" value="1"/>
</dbReference>
<name>A0A923MI36_9FIRM</name>
<dbReference type="RefSeq" id="WP_187015316.1">
    <property type="nucleotide sequence ID" value="NZ_JACOQI010000012.1"/>
</dbReference>
<dbReference type="AlphaFoldDB" id="A0A923MI36"/>
<dbReference type="EMBL" id="JACOQI010000012">
    <property type="protein sequence ID" value="MBC5771090.1"/>
    <property type="molecule type" value="Genomic_DNA"/>
</dbReference>
<dbReference type="PROSITE" id="PS51272">
    <property type="entry name" value="SLH"/>
    <property type="match status" value="3"/>
</dbReference>
<dbReference type="Proteomes" id="UP000620327">
    <property type="component" value="Unassembled WGS sequence"/>
</dbReference>
<dbReference type="InterPro" id="IPR044060">
    <property type="entry name" value="Bacterial_rp_domain"/>
</dbReference>
<organism evidence="3 4">
    <name type="scientific">Dysosmobacter segnis</name>
    <dbReference type="NCBI Taxonomy" id="2763042"/>
    <lineage>
        <taxon>Bacteria</taxon>
        <taxon>Bacillati</taxon>
        <taxon>Bacillota</taxon>
        <taxon>Clostridia</taxon>
        <taxon>Eubacteriales</taxon>
        <taxon>Oscillospiraceae</taxon>
        <taxon>Dysosmobacter</taxon>
    </lineage>
</organism>
<dbReference type="InterPro" id="IPR051465">
    <property type="entry name" value="Cell_Envelope_Struct_Comp"/>
</dbReference>
<proteinExistence type="predicted"/>
<feature type="domain" description="SLH" evidence="2">
    <location>
        <begin position="260"/>
        <end position="323"/>
    </location>
</feature>
<sequence>MMIGTAENRAFYDIAMRYKNAEGNWVEVDEANFPTGGVEVVLPYPNGTDSKDTFTIVHMLTTVARAGELELVSHTKQADGLHFRVTSLSPFGVSWVKYAAPSGGGSGGSGGSGGGIFNPAYNIMVERTMNGSITVSPSSAAKGSTVTIMVYPDRGYELEMLMVMDKKGSELDLRKWGGEYSFIMPAGDVTVRARFVEEAPTQSFADVSTDAYYYEAVKWAAKNGITGGVGNGLFAPDAPCTRAQIVTFLWRAAGSPEPKNASSFSDVPASAYYARSVAWAVENGITTGTGNGRFSPDATCTRAQSVTFLYRALSTRAEGTAEFRDVPKNAYYADAVAWAAANGITTGIGGGLFGPDNDCTRAQIVTFLFRTYNK</sequence>
<feature type="domain" description="SLH" evidence="2">
    <location>
        <begin position="324"/>
        <end position="374"/>
    </location>
</feature>
<gene>
    <name evidence="3" type="ORF">H8Z83_12300</name>
</gene>
<dbReference type="Pfam" id="PF00395">
    <property type="entry name" value="SLH"/>
    <property type="match status" value="3"/>
</dbReference>
<protein>
    <submittedName>
        <fullName evidence="3">S-layer homology domain-containing protein</fullName>
    </submittedName>
</protein>
<dbReference type="Pfam" id="PF18998">
    <property type="entry name" value="Flg_new_2"/>
    <property type="match status" value="1"/>
</dbReference>